<feature type="transmembrane region" description="Helical" evidence="6">
    <location>
        <begin position="83"/>
        <end position="104"/>
    </location>
</feature>
<feature type="transmembrane region" description="Helical" evidence="6">
    <location>
        <begin position="222"/>
        <end position="244"/>
    </location>
</feature>
<feature type="transmembrane region" description="Helical" evidence="6">
    <location>
        <begin position="42"/>
        <end position="62"/>
    </location>
</feature>
<keyword evidence="3 6" id="KW-0812">Transmembrane</keyword>
<feature type="transmembrane region" description="Helical" evidence="6">
    <location>
        <begin position="264"/>
        <end position="285"/>
    </location>
</feature>
<dbReference type="InterPro" id="IPR050367">
    <property type="entry name" value="APC_superfamily"/>
</dbReference>
<dbReference type="InterPro" id="IPR002293">
    <property type="entry name" value="AA/rel_permease1"/>
</dbReference>
<evidence type="ECO:0000313" key="7">
    <source>
        <dbReference type="EMBL" id="SHH71416.1"/>
    </source>
</evidence>
<dbReference type="GO" id="GO:0005886">
    <property type="term" value="C:plasma membrane"/>
    <property type="evidence" value="ECO:0007669"/>
    <property type="project" value="UniProtKB-SubCell"/>
</dbReference>
<feature type="transmembrane region" description="Helical" evidence="6">
    <location>
        <begin position="155"/>
        <end position="179"/>
    </location>
</feature>
<dbReference type="PIRSF" id="PIRSF006060">
    <property type="entry name" value="AA_transporter"/>
    <property type="match status" value="1"/>
</dbReference>
<evidence type="ECO:0000256" key="4">
    <source>
        <dbReference type="ARBA" id="ARBA00022989"/>
    </source>
</evidence>
<keyword evidence="5 6" id="KW-0472">Membrane</keyword>
<dbReference type="EMBL" id="FQXQ01000003">
    <property type="protein sequence ID" value="SHH71416.1"/>
    <property type="molecule type" value="Genomic_DNA"/>
</dbReference>
<protein>
    <submittedName>
        <fullName evidence="7">Amino acid/polyamine/organocation transporter, APC superfamily</fullName>
    </submittedName>
</protein>
<feature type="transmembrane region" description="Helical" evidence="6">
    <location>
        <begin position="375"/>
        <end position="395"/>
    </location>
</feature>
<dbReference type="PANTHER" id="PTHR42770:SF7">
    <property type="entry name" value="MEMBRANE PROTEIN"/>
    <property type="match status" value="1"/>
</dbReference>
<evidence type="ECO:0000256" key="1">
    <source>
        <dbReference type="ARBA" id="ARBA00004651"/>
    </source>
</evidence>
<reference evidence="8" key="1">
    <citation type="submission" date="2016-11" db="EMBL/GenBank/DDBJ databases">
        <authorList>
            <person name="Varghese N."/>
            <person name="Submissions S."/>
        </authorList>
    </citation>
    <scope>NUCLEOTIDE SEQUENCE [LARGE SCALE GENOMIC DNA]</scope>
    <source>
        <strain evidence="8">DSM 100572</strain>
    </source>
</reference>
<proteinExistence type="predicted"/>
<evidence type="ECO:0000256" key="6">
    <source>
        <dbReference type="SAM" id="Phobius"/>
    </source>
</evidence>
<dbReference type="Pfam" id="PF13520">
    <property type="entry name" value="AA_permease_2"/>
    <property type="match status" value="1"/>
</dbReference>
<dbReference type="STRING" id="1195760.SAMN05444281_1592"/>
<evidence type="ECO:0000256" key="3">
    <source>
        <dbReference type="ARBA" id="ARBA00022692"/>
    </source>
</evidence>
<feature type="transmembrane region" description="Helical" evidence="6">
    <location>
        <begin position="317"/>
        <end position="337"/>
    </location>
</feature>
<evidence type="ECO:0000256" key="2">
    <source>
        <dbReference type="ARBA" id="ARBA00022475"/>
    </source>
</evidence>
<feature type="transmembrane region" description="Helical" evidence="6">
    <location>
        <begin position="343"/>
        <end position="363"/>
    </location>
</feature>
<dbReference type="AlphaFoldDB" id="A0A1M5V869"/>
<organism evidence="7 8">
    <name type="scientific">Wenyingzhuangia marina</name>
    <dbReference type="NCBI Taxonomy" id="1195760"/>
    <lineage>
        <taxon>Bacteria</taxon>
        <taxon>Pseudomonadati</taxon>
        <taxon>Bacteroidota</taxon>
        <taxon>Flavobacteriia</taxon>
        <taxon>Flavobacteriales</taxon>
        <taxon>Flavobacteriaceae</taxon>
        <taxon>Wenyingzhuangia</taxon>
    </lineage>
</organism>
<name>A0A1M5V869_9FLAO</name>
<feature type="transmembrane region" description="Helical" evidence="6">
    <location>
        <begin position="124"/>
        <end position="143"/>
    </location>
</feature>
<comment type="subcellular location">
    <subcellularLocation>
        <location evidence="1">Cell membrane</location>
        <topology evidence="1">Multi-pass membrane protein</topology>
    </subcellularLocation>
</comment>
<accession>A0A1M5V869</accession>
<evidence type="ECO:0000313" key="8">
    <source>
        <dbReference type="Proteomes" id="UP000184109"/>
    </source>
</evidence>
<dbReference type="Proteomes" id="UP000184109">
    <property type="component" value="Unassembled WGS sequence"/>
</dbReference>
<dbReference type="RefSeq" id="WP_073120296.1">
    <property type="nucleotide sequence ID" value="NZ_BMEN01000003.1"/>
</dbReference>
<dbReference type="PANTHER" id="PTHR42770">
    <property type="entry name" value="AMINO ACID TRANSPORTER-RELATED"/>
    <property type="match status" value="1"/>
</dbReference>
<dbReference type="Gene3D" id="1.20.1740.10">
    <property type="entry name" value="Amino acid/polyamine transporter I"/>
    <property type="match status" value="1"/>
</dbReference>
<feature type="transmembrane region" description="Helical" evidence="6">
    <location>
        <begin position="12"/>
        <end position="36"/>
    </location>
</feature>
<feature type="transmembrane region" description="Helical" evidence="6">
    <location>
        <begin position="401"/>
        <end position="420"/>
    </location>
</feature>
<sequence length="425" mass="45382">MQDLKRKIGVLGLSANIINTIVGAGIFALPALVASTLGSASVLAYLFCGILVILVMLCFAEVGSKITGSGGVYSYLNTSFGPYFGFITAILFVLSTISADAAVANAVADVFSSIFPVFKNKIPRIIFFAFVFGGLGYINIIGIKEGMKLVKLITITKLIPLLLLVIFSFGEITFSNLYIHSFPEISQIGKTSLLLFFAFQGAESGLSISGEVINPKKNIPKAIFISITGVLILYILIQTISQGVLGDSLPNYSNNPLSQVANSVFGPVGFSILTIGAGVSMFGYLSSEVLGIPRVLYGAAKDKVLPISWLAKVHPKFATPYTAILIYIILAFAFATFGGFEQLAILSSATILLVYLGVSLSVIKLRKKTKTDNSNFKLPGGFTIPILSSIVILAFLINLSLVEVLSITGVILLLSLLYLLKKEKT</sequence>
<keyword evidence="8" id="KW-1185">Reference proteome</keyword>
<keyword evidence="2" id="KW-1003">Cell membrane</keyword>
<gene>
    <name evidence="7" type="ORF">SAMN05444281_1592</name>
</gene>
<dbReference type="GO" id="GO:0022857">
    <property type="term" value="F:transmembrane transporter activity"/>
    <property type="evidence" value="ECO:0007669"/>
    <property type="project" value="InterPro"/>
</dbReference>
<evidence type="ECO:0000256" key="5">
    <source>
        <dbReference type="ARBA" id="ARBA00023136"/>
    </source>
</evidence>
<keyword evidence="4 6" id="KW-1133">Transmembrane helix</keyword>
<dbReference type="OrthoDB" id="9806937at2"/>